<protein>
    <recommendedName>
        <fullName evidence="4">Cell wall-binding repeat-containing protein</fullName>
    </recommendedName>
</protein>
<evidence type="ECO:0008006" key="4">
    <source>
        <dbReference type="Google" id="ProtNLM"/>
    </source>
</evidence>
<proteinExistence type="predicted"/>
<accession>A0A5Q0UGB1</accession>
<sequence length="484" mass="53036">MKWKALVVGVALALVTGMGMAQNTSNQTDGLNQSSAELDTVLVASSASHIDPTIADVVSERLGVPVVLAGPENLSDEEAEFFSGVDNAVIVGGPAALSENVEEQIRTETENTIRVWGETATDTSLEVSNYFWSEDNEQVNIVQTDLYDTIQSYRVLSALANDAENPVILEDENMSEEALTELEDQGVEEATVHTTDENITELENIFENNSIEASFENGSAEVLAARLHNETFENTEKDNLFATTGSNFNYGIPTYSSPSTVTFPVTRDSFEKDIQMINGSGFDTFNIIGEPELGQEITGEINQSRETSFIEVTDKVETSIDLVRNNSETWNDLINEDLVSELEFKNANETMEEANESGTTNETENETENESENMTVDTENESQEDTTNSESVASSIGLSSSGNTVAAEGSYSDGNSYSTSTRIFQNQTHIQFLFSLEPTENETSDTEYNFEQELQAEDGEYQTSVGVAVNGEVVEQTRENLTID</sequence>
<organism evidence="2 3">
    <name type="scientific">Candidatus Nanohalobium constans</name>
    <dbReference type="NCBI Taxonomy" id="2565781"/>
    <lineage>
        <taxon>Archaea</taxon>
        <taxon>Candidatus Nanohalarchaeota</taxon>
        <taxon>Candidatus Nanohalobia</taxon>
        <taxon>Candidatus Nanohalobiales</taxon>
        <taxon>Candidatus Nanohalobiaceae</taxon>
        <taxon>Candidatus Nanohalobium</taxon>
    </lineage>
</organism>
<dbReference type="OrthoDB" id="60689at2157"/>
<evidence type="ECO:0000313" key="3">
    <source>
        <dbReference type="Proteomes" id="UP000377803"/>
    </source>
</evidence>
<reference evidence="3" key="1">
    <citation type="submission" date="2019-05" db="EMBL/GenBank/DDBJ databases">
        <title>Candidatus Nanohalobium constans, a novel model system to study the DPANN nano-sized archaea: genomic and physiological characterization of a nanoarchaeon co-cultured with its chitinotrophic host.</title>
        <authorList>
            <person name="La Cono V."/>
            <person name="Arcadi E."/>
            <person name="Crisafi F."/>
            <person name="Denaro R."/>
            <person name="La Spada G."/>
            <person name="Messina E."/>
            <person name="Smedile F."/>
            <person name="Toshchakov S.V."/>
            <person name="Shevchenko M.A."/>
            <person name="Golyshin P.N."/>
            <person name="Golyshina O.V."/>
            <person name="Ferrer M."/>
            <person name="Rohde M."/>
            <person name="Mushegian A."/>
            <person name="Sorokin D.Y."/>
            <person name="Giuliano L."/>
            <person name="Yakimov M.M."/>
        </authorList>
    </citation>
    <scope>NUCLEOTIDE SEQUENCE [LARGE SCALE GENOMIC DNA]</scope>
    <source>
        <strain evidence="3">LC1Nh</strain>
    </source>
</reference>
<keyword evidence="3" id="KW-1185">Reference proteome</keyword>
<feature type="compositionally biased region" description="Low complexity" evidence="1">
    <location>
        <begin position="389"/>
        <end position="401"/>
    </location>
</feature>
<evidence type="ECO:0000313" key="2">
    <source>
        <dbReference type="EMBL" id="QGA80614.1"/>
    </source>
</evidence>
<dbReference type="KEGG" id="ncon:LC1Nh_0727"/>
<feature type="region of interest" description="Disordered" evidence="1">
    <location>
        <begin position="349"/>
        <end position="415"/>
    </location>
</feature>
<name>A0A5Q0UGB1_9ARCH</name>
<dbReference type="RefSeq" id="WP_153550354.1">
    <property type="nucleotide sequence ID" value="NZ_CP040089.1"/>
</dbReference>
<gene>
    <name evidence="2" type="ORF">LC1Nh_0727</name>
</gene>
<evidence type="ECO:0000256" key="1">
    <source>
        <dbReference type="SAM" id="MobiDB-lite"/>
    </source>
</evidence>
<dbReference type="AlphaFoldDB" id="A0A5Q0UGB1"/>
<dbReference type="Proteomes" id="UP000377803">
    <property type="component" value="Chromosome"/>
</dbReference>
<dbReference type="GeneID" id="42365114"/>
<dbReference type="EMBL" id="CP040089">
    <property type="protein sequence ID" value="QGA80614.1"/>
    <property type="molecule type" value="Genomic_DNA"/>
</dbReference>